<evidence type="ECO:0000256" key="7">
    <source>
        <dbReference type="RuleBase" id="RU363032"/>
    </source>
</evidence>
<dbReference type="InterPro" id="IPR025966">
    <property type="entry name" value="OppC_N"/>
</dbReference>
<keyword evidence="3" id="KW-1003">Cell membrane</keyword>
<dbReference type="GO" id="GO:0005886">
    <property type="term" value="C:plasma membrane"/>
    <property type="evidence" value="ECO:0007669"/>
    <property type="project" value="UniProtKB-SubCell"/>
</dbReference>
<keyword evidence="2 7" id="KW-0813">Transport</keyword>
<proteinExistence type="inferred from homology"/>
<evidence type="ECO:0000313" key="10">
    <source>
        <dbReference type="Proteomes" id="UP000494110"/>
    </source>
</evidence>
<organism evidence="9 10">
    <name type="scientific">Burkholderia lata (strain ATCC 17760 / DSM 23089 / LMG 22485 / NCIMB 9086 / R18194 / 383)</name>
    <dbReference type="NCBI Taxonomy" id="482957"/>
    <lineage>
        <taxon>Bacteria</taxon>
        <taxon>Pseudomonadati</taxon>
        <taxon>Pseudomonadota</taxon>
        <taxon>Betaproteobacteria</taxon>
        <taxon>Burkholderiales</taxon>
        <taxon>Burkholderiaceae</taxon>
        <taxon>Burkholderia</taxon>
        <taxon>Burkholderia cepacia complex</taxon>
    </lineage>
</organism>
<keyword evidence="5 7" id="KW-1133">Transmembrane helix</keyword>
<evidence type="ECO:0000256" key="5">
    <source>
        <dbReference type="ARBA" id="ARBA00022989"/>
    </source>
</evidence>
<dbReference type="InterPro" id="IPR035906">
    <property type="entry name" value="MetI-like_sf"/>
</dbReference>
<comment type="subcellular location">
    <subcellularLocation>
        <location evidence="1 7">Cell membrane</location>
        <topology evidence="1 7">Multi-pass membrane protein</topology>
    </subcellularLocation>
</comment>
<feature type="transmembrane region" description="Helical" evidence="7">
    <location>
        <begin position="78"/>
        <end position="102"/>
    </location>
</feature>
<sequence length="274" mass="29461">MNDVMRRLTRSPQGLVGLVLVAIVLALVVFGPLLAPYNPDAMSVFARYKNPGFVHWFGTDQYGRDILSRILFGARSTIVLAFFATVLGTLVGAMIGTASAFFGRTFDEIVMRTLDAAMSIPSLLFALLIVNLLGKSSLNAVLAVAIAFAPGMARITRAVALSVRKQDFVNAAIARGETGMYVIVREMLPNVVAPIIVETTIRISFAVMLFATLSFLGLGAQPPATEWGLMAAEARSYMHLSIWMIVWPSAAVALVAIAFNLLGDGLRDALNPRA</sequence>
<evidence type="ECO:0000256" key="6">
    <source>
        <dbReference type="ARBA" id="ARBA00023136"/>
    </source>
</evidence>
<evidence type="ECO:0000256" key="2">
    <source>
        <dbReference type="ARBA" id="ARBA00022448"/>
    </source>
</evidence>
<dbReference type="GO" id="GO:0055085">
    <property type="term" value="P:transmembrane transport"/>
    <property type="evidence" value="ECO:0007669"/>
    <property type="project" value="InterPro"/>
</dbReference>
<feature type="transmembrane region" description="Helical" evidence="7">
    <location>
        <begin position="114"/>
        <end position="134"/>
    </location>
</feature>
<feature type="transmembrane region" description="Helical" evidence="7">
    <location>
        <begin position="15"/>
        <end position="35"/>
    </location>
</feature>
<accession>A0A6P2UZI3</accession>
<protein>
    <submittedName>
        <fullName evidence="9">Glutathione ABC transporter permease GsiD</fullName>
    </submittedName>
</protein>
<dbReference type="RefSeq" id="WP_175011068.1">
    <property type="nucleotide sequence ID" value="NZ_CABVQN010000003.1"/>
</dbReference>
<dbReference type="PANTHER" id="PTHR43386:SF25">
    <property type="entry name" value="PEPTIDE ABC TRANSPORTER PERMEASE PROTEIN"/>
    <property type="match status" value="1"/>
</dbReference>
<dbReference type="Gene3D" id="1.10.3720.10">
    <property type="entry name" value="MetI-like"/>
    <property type="match status" value="1"/>
</dbReference>
<dbReference type="Pfam" id="PF12911">
    <property type="entry name" value="OppC_N"/>
    <property type="match status" value="1"/>
</dbReference>
<dbReference type="EMBL" id="CABVQN010000003">
    <property type="protein sequence ID" value="VWC76507.1"/>
    <property type="molecule type" value="Genomic_DNA"/>
</dbReference>
<dbReference type="AlphaFoldDB" id="A0A6P2UZI3"/>
<reference evidence="9 10" key="1">
    <citation type="submission" date="2019-09" db="EMBL/GenBank/DDBJ databases">
        <authorList>
            <person name="Depoorter E."/>
        </authorList>
    </citation>
    <scope>NUCLEOTIDE SEQUENCE [LARGE SCALE GENOMIC DNA]</scope>
    <source>
        <strain evidence="9">R-39750</strain>
    </source>
</reference>
<dbReference type="PANTHER" id="PTHR43386">
    <property type="entry name" value="OLIGOPEPTIDE TRANSPORT SYSTEM PERMEASE PROTEIN APPC"/>
    <property type="match status" value="1"/>
</dbReference>
<dbReference type="Pfam" id="PF00528">
    <property type="entry name" value="BPD_transp_1"/>
    <property type="match status" value="1"/>
</dbReference>
<dbReference type="SUPFAM" id="SSF161098">
    <property type="entry name" value="MetI-like"/>
    <property type="match status" value="1"/>
</dbReference>
<feature type="domain" description="ABC transmembrane type-1" evidence="8">
    <location>
        <begin position="74"/>
        <end position="263"/>
    </location>
</feature>
<feature type="transmembrane region" description="Helical" evidence="7">
    <location>
        <begin position="140"/>
        <end position="160"/>
    </location>
</feature>
<keyword evidence="4 7" id="KW-0812">Transmembrane</keyword>
<comment type="similarity">
    <text evidence="7">Belongs to the binding-protein-dependent transport system permease family.</text>
</comment>
<dbReference type="InterPro" id="IPR050366">
    <property type="entry name" value="BP-dependent_transpt_permease"/>
</dbReference>
<evidence type="ECO:0000256" key="4">
    <source>
        <dbReference type="ARBA" id="ARBA00022692"/>
    </source>
</evidence>
<gene>
    <name evidence="9" type="ORF">BLA39750_00916</name>
</gene>
<dbReference type="PROSITE" id="PS50928">
    <property type="entry name" value="ABC_TM1"/>
    <property type="match status" value="1"/>
</dbReference>
<dbReference type="CDD" id="cd06261">
    <property type="entry name" value="TM_PBP2"/>
    <property type="match status" value="1"/>
</dbReference>
<dbReference type="Proteomes" id="UP000494110">
    <property type="component" value="Unassembled WGS sequence"/>
</dbReference>
<keyword evidence="6 7" id="KW-0472">Membrane</keyword>
<evidence type="ECO:0000256" key="1">
    <source>
        <dbReference type="ARBA" id="ARBA00004651"/>
    </source>
</evidence>
<dbReference type="InterPro" id="IPR000515">
    <property type="entry name" value="MetI-like"/>
</dbReference>
<feature type="transmembrane region" description="Helical" evidence="7">
    <location>
        <begin position="203"/>
        <end position="220"/>
    </location>
</feature>
<name>A0A6P2UZI3_BURL3</name>
<evidence type="ECO:0000259" key="8">
    <source>
        <dbReference type="PROSITE" id="PS50928"/>
    </source>
</evidence>
<feature type="transmembrane region" description="Helical" evidence="7">
    <location>
        <begin position="240"/>
        <end position="263"/>
    </location>
</feature>
<evidence type="ECO:0000256" key="3">
    <source>
        <dbReference type="ARBA" id="ARBA00022475"/>
    </source>
</evidence>
<evidence type="ECO:0000313" key="9">
    <source>
        <dbReference type="EMBL" id="VWC76507.1"/>
    </source>
</evidence>